<dbReference type="GO" id="GO:0070967">
    <property type="term" value="F:coenzyme F420 binding"/>
    <property type="evidence" value="ECO:0007669"/>
    <property type="project" value="TreeGrafter"/>
</dbReference>
<evidence type="ECO:0000256" key="2">
    <source>
        <dbReference type="ARBA" id="ARBA00049106"/>
    </source>
</evidence>
<feature type="non-terminal residue" evidence="3">
    <location>
        <position position="62"/>
    </location>
</feature>
<name>A0A381XG17_9ZZZZ</name>
<dbReference type="GO" id="GO:0016491">
    <property type="term" value="F:oxidoreductase activity"/>
    <property type="evidence" value="ECO:0007669"/>
    <property type="project" value="InterPro"/>
</dbReference>
<dbReference type="PANTHER" id="PTHR39428:SF3">
    <property type="entry name" value="DEAZAFLAVIN-DEPENDENT NITROREDUCTASE"/>
    <property type="match status" value="1"/>
</dbReference>
<evidence type="ECO:0000256" key="1">
    <source>
        <dbReference type="ARBA" id="ARBA00008710"/>
    </source>
</evidence>
<organism evidence="3">
    <name type="scientific">marine metagenome</name>
    <dbReference type="NCBI Taxonomy" id="408172"/>
    <lineage>
        <taxon>unclassified sequences</taxon>
        <taxon>metagenomes</taxon>
        <taxon>ecological metagenomes</taxon>
    </lineage>
</organism>
<dbReference type="PANTHER" id="PTHR39428">
    <property type="entry name" value="F420H(2)-DEPENDENT QUINONE REDUCTASE RV1261C"/>
    <property type="match status" value="1"/>
</dbReference>
<comment type="catalytic activity">
    <reaction evidence="2">
        <text>oxidized coenzyme F420-(gamma-L-Glu)(n) + a quinol + H(+) = reduced coenzyme F420-(gamma-L-Glu)(n) + a quinone</text>
        <dbReference type="Rhea" id="RHEA:39663"/>
        <dbReference type="Rhea" id="RHEA-COMP:12939"/>
        <dbReference type="Rhea" id="RHEA-COMP:14378"/>
        <dbReference type="ChEBI" id="CHEBI:15378"/>
        <dbReference type="ChEBI" id="CHEBI:24646"/>
        <dbReference type="ChEBI" id="CHEBI:132124"/>
        <dbReference type="ChEBI" id="CHEBI:133980"/>
        <dbReference type="ChEBI" id="CHEBI:139511"/>
    </reaction>
</comment>
<dbReference type="Gene3D" id="2.30.110.10">
    <property type="entry name" value="Electron Transport, Fmn-binding Protein, Chain A"/>
    <property type="match status" value="1"/>
</dbReference>
<dbReference type="GO" id="GO:0005886">
    <property type="term" value="C:plasma membrane"/>
    <property type="evidence" value="ECO:0007669"/>
    <property type="project" value="TreeGrafter"/>
</dbReference>
<reference evidence="3" key="1">
    <citation type="submission" date="2018-05" db="EMBL/GenBank/DDBJ databases">
        <authorList>
            <person name="Lanie J.A."/>
            <person name="Ng W.-L."/>
            <person name="Kazmierczak K.M."/>
            <person name="Andrzejewski T.M."/>
            <person name="Davidsen T.M."/>
            <person name="Wayne K.J."/>
            <person name="Tettelin H."/>
            <person name="Glass J.I."/>
            <person name="Rusch D."/>
            <person name="Podicherti R."/>
            <person name="Tsui H.-C.T."/>
            <person name="Winkler M.E."/>
        </authorList>
    </citation>
    <scope>NUCLEOTIDE SEQUENCE</scope>
</reference>
<accession>A0A381XG17</accession>
<evidence type="ECO:0008006" key="4">
    <source>
        <dbReference type="Google" id="ProtNLM"/>
    </source>
</evidence>
<dbReference type="InterPro" id="IPR012349">
    <property type="entry name" value="Split_barrel_FMN-bd"/>
</dbReference>
<dbReference type="InterPro" id="IPR004378">
    <property type="entry name" value="F420H2_quin_Rdtase"/>
</dbReference>
<dbReference type="AlphaFoldDB" id="A0A381XG17"/>
<dbReference type="Pfam" id="PF04075">
    <property type="entry name" value="F420H2_quin_red"/>
    <property type="match status" value="1"/>
</dbReference>
<sequence>VERYLATDGADGFEFNGAECIILTTTGRKSGKLRRTPLIRVHDGRDYLVVASMGGAPLNPVW</sequence>
<gene>
    <name evidence="3" type="ORF">METZ01_LOCUS116336</name>
</gene>
<proteinExistence type="inferred from homology"/>
<evidence type="ECO:0000313" key="3">
    <source>
        <dbReference type="EMBL" id="SVA63482.1"/>
    </source>
</evidence>
<comment type="similarity">
    <text evidence="1">Belongs to the F420H(2)-dependent quinone reductase family.</text>
</comment>
<feature type="non-terminal residue" evidence="3">
    <location>
        <position position="1"/>
    </location>
</feature>
<protein>
    <recommendedName>
        <fullName evidence="4">Nitroreductase family deazaflavin-dependent oxidoreductase</fullName>
    </recommendedName>
</protein>
<dbReference type="EMBL" id="UINC01014990">
    <property type="protein sequence ID" value="SVA63482.1"/>
    <property type="molecule type" value="Genomic_DNA"/>
</dbReference>